<dbReference type="SUPFAM" id="SSF117856">
    <property type="entry name" value="AF0104/ALDC/Ptd012-like"/>
    <property type="match status" value="1"/>
</dbReference>
<dbReference type="CDD" id="cd11378">
    <property type="entry name" value="DUF296"/>
    <property type="match status" value="1"/>
</dbReference>
<sequence>MDSNLSRETSHLPQPDPPGMMLGGTNNSYGPGLQHNPVMMPPSSGIMQPGMRLFNLVTSSPPSRPADPPTMLYSGDGQVGMRPCGGVSMIDPIKKKRGRPRKYGPDGSMSLYLMPPSSPSGNSVQTSEPTAKKRGRPLGSGKKHHLDGFGSTKTSFVPHIITVNAGEDVASKIMGFSQQGSWTVCILSANGVICNVSLRQPAISGGTVTYEGCFEIISLSGSFLFTEEGGTRSRTGGLSVTLADSDGRVLGGGVAGMLVAATPVQVVLGSFNAADPKKPKPNTEKHDSPMAPPPQISAGLGGGFNTNSPPSQGTVSESSDDGDTGSPLNNQSGGNRHNSGQQHVSNMSPYTSLGWPQVSPSLNNIHRHETDMKIVPN</sequence>
<feature type="domain" description="PPC" evidence="3">
    <location>
        <begin position="153"/>
        <end position="293"/>
    </location>
</feature>
<gene>
    <name evidence="4" type="ORF">ZOSMA_49G01000</name>
</gene>
<feature type="compositionally biased region" description="Polar residues" evidence="2">
    <location>
        <begin position="305"/>
        <end position="317"/>
    </location>
</feature>
<feature type="compositionally biased region" description="Low complexity" evidence="2">
    <location>
        <begin position="105"/>
        <end position="115"/>
    </location>
</feature>
<comment type="function">
    <text evidence="1">Transcription factor that specifically binds AT-rich DNA sequences related to the nuclear matrix attachment regions (MARs).</text>
</comment>
<evidence type="ECO:0000313" key="5">
    <source>
        <dbReference type="Proteomes" id="UP000036987"/>
    </source>
</evidence>
<feature type="compositionally biased region" description="Basic and acidic residues" evidence="2">
    <location>
        <begin position="275"/>
        <end position="288"/>
    </location>
</feature>
<keyword evidence="1 4" id="KW-0238">DNA-binding</keyword>
<dbReference type="InterPro" id="IPR005175">
    <property type="entry name" value="PPC_dom"/>
</dbReference>
<dbReference type="EMBL" id="LFYR01001429">
    <property type="protein sequence ID" value="KMZ62031.1"/>
    <property type="molecule type" value="Genomic_DNA"/>
</dbReference>
<evidence type="ECO:0000256" key="1">
    <source>
        <dbReference type="RuleBase" id="RU367031"/>
    </source>
</evidence>
<keyword evidence="1" id="KW-0804">Transcription</keyword>
<reference evidence="5" key="1">
    <citation type="journal article" date="2016" name="Nature">
        <title>The genome of the seagrass Zostera marina reveals angiosperm adaptation to the sea.</title>
        <authorList>
            <person name="Olsen J.L."/>
            <person name="Rouze P."/>
            <person name="Verhelst B."/>
            <person name="Lin Y.-C."/>
            <person name="Bayer T."/>
            <person name="Collen J."/>
            <person name="Dattolo E."/>
            <person name="De Paoli E."/>
            <person name="Dittami S."/>
            <person name="Maumus F."/>
            <person name="Michel G."/>
            <person name="Kersting A."/>
            <person name="Lauritano C."/>
            <person name="Lohaus R."/>
            <person name="Toepel M."/>
            <person name="Tonon T."/>
            <person name="Vanneste K."/>
            <person name="Amirebrahimi M."/>
            <person name="Brakel J."/>
            <person name="Bostroem C."/>
            <person name="Chovatia M."/>
            <person name="Grimwood J."/>
            <person name="Jenkins J.W."/>
            <person name="Jueterbock A."/>
            <person name="Mraz A."/>
            <person name="Stam W.T."/>
            <person name="Tice H."/>
            <person name="Bornberg-Bauer E."/>
            <person name="Green P.J."/>
            <person name="Pearson G.A."/>
            <person name="Procaccini G."/>
            <person name="Duarte C.M."/>
            <person name="Schmutz J."/>
            <person name="Reusch T.B.H."/>
            <person name="Van de Peer Y."/>
        </authorList>
    </citation>
    <scope>NUCLEOTIDE SEQUENCE [LARGE SCALE GENOMIC DNA]</scope>
    <source>
        <strain evidence="5">cv. Finnish</strain>
    </source>
</reference>
<comment type="subcellular location">
    <subcellularLocation>
        <location evidence="1">Nucleus</location>
    </subcellularLocation>
</comment>
<feature type="region of interest" description="Disordered" evidence="2">
    <location>
        <begin position="83"/>
        <end position="147"/>
    </location>
</feature>
<accession>A0A0K9NYX7</accession>
<name>A0A0K9NYX7_ZOSMR</name>
<protein>
    <recommendedName>
        <fullName evidence="1">AT-hook motif nuclear-localized protein</fullName>
    </recommendedName>
</protein>
<feature type="compositionally biased region" description="Basic residues" evidence="2">
    <location>
        <begin position="132"/>
        <end position="145"/>
    </location>
</feature>
<dbReference type="InterPro" id="IPR039605">
    <property type="entry name" value="AHL"/>
</dbReference>
<dbReference type="Gene3D" id="3.30.1330.80">
    <property type="entry name" value="Hypothetical protein, similar to alpha- acetolactate decarboxylase, domain 2"/>
    <property type="match status" value="1"/>
</dbReference>
<dbReference type="OrthoDB" id="1742671at2759"/>
<evidence type="ECO:0000313" key="4">
    <source>
        <dbReference type="EMBL" id="KMZ62031.1"/>
    </source>
</evidence>
<dbReference type="Pfam" id="PF03479">
    <property type="entry name" value="PCC"/>
    <property type="match status" value="1"/>
</dbReference>
<dbReference type="GO" id="GO:0003680">
    <property type="term" value="F:minor groove of adenine-thymine-rich DNA binding"/>
    <property type="evidence" value="ECO:0007669"/>
    <property type="project" value="UniProtKB-UniRule"/>
</dbReference>
<dbReference type="OMA" id="FDQMAGK"/>
<feature type="region of interest" description="Disordered" evidence="2">
    <location>
        <begin position="272"/>
        <end position="377"/>
    </location>
</feature>
<keyword evidence="1" id="KW-0539">Nucleus</keyword>
<feature type="compositionally biased region" description="Basic and acidic residues" evidence="2">
    <location>
        <begin position="366"/>
        <end position="377"/>
    </location>
</feature>
<dbReference type="PROSITE" id="PS51742">
    <property type="entry name" value="PPC"/>
    <property type="match status" value="1"/>
</dbReference>
<evidence type="ECO:0000259" key="3">
    <source>
        <dbReference type="PROSITE" id="PS51742"/>
    </source>
</evidence>
<dbReference type="PANTHER" id="PTHR31500:SF51">
    <property type="entry name" value="AT-HOOK MOTIF NUCLEAR-LOCALIZED PROTEIN 8"/>
    <property type="match status" value="1"/>
</dbReference>
<evidence type="ECO:0000256" key="2">
    <source>
        <dbReference type="SAM" id="MobiDB-lite"/>
    </source>
</evidence>
<dbReference type="STRING" id="29655.A0A0K9NYX7"/>
<dbReference type="AlphaFoldDB" id="A0A0K9NYX7"/>
<comment type="domain">
    <text evidence="1">The PPC domain mediates interactions between AHL proteins.</text>
</comment>
<feature type="region of interest" description="Disordered" evidence="2">
    <location>
        <begin position="1"/>
        <end position="30"/>
    </location>
</feature>
<dbReference type="GO" id="GO:0005634">
    <property type="term" value="C:nucleus"/>
    <property type="evidence" value="ECO:0007669"/>
    <property type="project" value="UniProtKB-SubCell"/>
</dbReference>
<dbReference type="Proteomes" id="UP000036987">
    <property type="component" value="Unassembled WGS sequence"/>
</dbReference>
<dbReference type="PANTHER" id="PTHR31500">
    <property type="entry name" value="AT-HOOK MOTIF NUCLEAR-LOCALIZED PROTEIN 9"/>
    <property type="match status" value="1"/>
</dbReference>
<proteinExistence type="predicted"/>
<keyword evidence="5" id="KW-1185">Reference proteome</keyword>
<comment type="caution">
    <text evidence="4">The sequence shown here is derived from an EMBL/GenBank/DDBJ whole genome shotgun (WGS) entry which is preliminary data.</text>
</comment>
<feature type="compositionally biased region" description="Polar residues" evidence="2">
    <location>
        <begin position="326"/>
        <end position="351"/>
    </location>
</feature>
<organism evidence="4 5">
    <name type="scientific">Zostera marina</name>
    <name type="common">Eelgrass</name>
    <dbReference type="NCBI Taxonomy" id="29655"/>
    <lineage>
        <taxon>Eukaryota</taxon>
        <taxon>Viridiplantae</taxon>
        <taxon>Streptophyta</taxon>
        <taxon>Embryophyta</taxon>
        <taxon>Tracheophyta</taxon>
        <taxon>Spermatophyta</taxon>
        <taxon>Magnoliopsida</taxon>
        <taxon>Liliopsida</taxon>
        <taxon>Zosteraceae</taxon>
        <taxon>Zostera</taxon>
    </lineage>
</organism>
<keyword evidence="1" id="KW-0805">Transcription regulation</keyword>